<feature type="repeat" description="WD" evidence="1">
    <location>
        <begin position="185"/>
        <end position="215"/>
    </location>
</feature>
<dbReference type="STRING" id="1314778.A0A5C3NLW1"/>
<protein>
    <submittedName>
        <fullName evidence="2">WD40 repeat-like protein</fullName>
    </submittedName>
</protein>
<dbReference type="PANTHER" id="PTHR19879:SF9">
    <property type="entry name" value="TRANSCRIPTION INITIATION FACTOR TFIID SUBUNIT 5"/>
    <property type="match status" value="1"/>
</dbReference>
<organism evidence="2 3">
    <name type="scientific">Polyporus arcularius HHB13444</name>
    <dbReference type="NCBI Taxonomy" id="1314778"/>
    <lineage>
        <taxon>Eukaryota</taxon>
        <taxon>Fungi</taxon>
        <taxon>Dikarya</taxon>
        <taxon>Basidiomycota</taxon>
        <taxon>Agaricomycotina</taxon>
        <taxon>Agaricomycetes</taxon>
        <taxon>Polyporales</taxon>
        <taxon>Polyporaceae</taxon>
        <taxon>Polyporus</taxon>
    </lineage>
</organism>
<feature type="non-terminal residue" evidence="2">
    <location>
        <position position="1"/>
    </location>
</feature>
<dbReference type="PROSITE" id="PS50294">
    <property type="entry name" value="WD_REPEATS_REGION"/>
    <property type="match status" value="3"/>
</dbReference>
<gene>
    <name evidence="2" type="ORF">K466DRAFT_506851</name>
</gene>
<evidence type="ECO:0000313" key="2">
    <source>
        <dbReference type="EMBL" id="TFK78711.1"/>
    </source>
</evidence>
<accession>A0A5C3NLW1</accession>
<dbReference type="Gene3D" id="2.130.10.10">
    <property type="entry name" value="YVTN repeat-like/Quinoprotein amine dehydrogenase"/>
    <property type="match status" value="2"/>
</dbReference>
<dbReference type="EMBL" id="ML212371">
    <property type="protein sequence ID" value="TFK78711.1"/>
    <property type="molecule type" value="Genomic_DNA"/>
</dbReference>
<feature type="repeat" description="WD" evidence="1">
    <location>
        <begin position="143"/>
        <end position="184"/>
    </location>
</feature>
<reference evidence="2 3" key="1">
    <citation type="journal article" date="2019" name="Nat. Ecol. Evol.">
        <title>Megaphylogeny resolves global patterns of mushroom evolution.</title>
        <authorList>
            <person name="Varga T."/>
            <person name="Krizsan K."/>
            <person name="Foldi C."/>
            <person name="Dima B."/>
            <person name="Sanchez-Garcia M."/>
            <person name="Sanchez-Ramirez S."/>
            <person name="Szollosi G.J."/>
            <person name="Szarkandi J.G."/>
            <person name="Papp V."/>
            <person name="Albert L."/>
            <person name="Andreopoulos W."/>
            <person name="Angelini C."/>
            <person name="Antonin V."/>
            <person name="Barry K.W."/>
            <person name="Bougher N.L."/>
            <person name="Buchanan P."/>
            <person name="Buyck B."/>
            <person name="Bense V."/>
            <person name="Catcheside P."/>
            <person name="Chovatia M."/>
            <person name="Cooper J."/>
            <person name="Damon W."/>
            <person name="Desjardin D."/>
            <person name="Finy P."/>
            <person name="Geml J."/>
            <person name="Haridas S."/>
            <person name="Hughes K."/>
            <person name="Justo A."/>
            <person name="Karasinski D."/>
            <person name="Kautmanova I."/>
            <person name="Kiss B."/>
            <person name="Kocsube S."/>
            <person name="Kotiranta H."/>
            <person name="LaButti K.M."/>
            <person name="Lechner B.E."/>
            <person name="Liimatainen K."/>
            <person name="Lipzen A."/>
            <person name="Lukacs Z."/>
            <person name="Mihaltcheva S."/>
            <person name="Morgado L.N."/>
            <person name="Niskanen T."/>
            <person name="Noordeloos M.E."/>
            <person name="Ohm R.A."/>
            <person name="Ortiz-Santana B."/>
            <person name="Ovrebo C."/>
            <person name="Racz N."/>
            <person name="Riley R."/>
            <person name="Savchenko A."/>
            <person name="Shiryaev A."/>
            <person name="Soop K."/>
            <person name="Spirin V."/>
            <person name="Szebenyi C."/>
            <person name="Tomsovsky M."/>
            <person name="Tulloss R.E."/>
            <person name="Uehling J."/>
            <person name="Grigoriev I.V."/>
            <person name="Vagvolgyi C."/>
            <person name="Papp T."/>
            <person name="Martin F.M."/>
            <person name="Miettinen O."/>
            <person name="Hibbett D.S."/>
            <person name="Nagy L.G."/>
        </authorList>
    </citation>
    <scope>NUCLEOTIDE SEQUENCE [LARGE SCALE GENOMIC DNA]</scope>
    <source>
        <strain evidence="2 3">HHB13444</strain>
    </source>
</reference>
<evidence type="ECO:0000313" key="3">
    <source>
        <dbReference type="Proteomes" id="UP000308197"/>
    </source>
</evidence>
<dbReference type="InterPro" id="IPR001680">
    <property type="entry name" value="WD40_rpt"/>
</dbReference>
<keyword evidence="1" id="KW-0853">WD repeat</keyword>
<dbReference type="PANTHER" id="PTHR19879">
    <property type="entry name" value="TRANSCRIPTION INITIATION FACTOR TFIID"/>
    <property type="match status" value="1"/>
</dbReference>
<evidence type="ECO:0000256" key="1">
    <source>
        <dbReference type="PROSITE-ProRule" id="PRU00221"/>
    </source>
</evidence>
<dbReference type="Pfam" id="PF00400">
    <property type="entry name" value="WD40"/>
    <property type="match status" value="3"/>
</dbReference>
<name>A0A5C3NLW1_9APHY</name>
<dbReference type="AlphaFoldDB" id="A0A5C3NLW1"/>
<feature type="repeat" description="WD" evidence="1">
    <location>
        <begin position="1"/>
        <end position="31"/>
    </location>
</feature>
<dbReference type="SUPFAM" id="SSF50978">
    <property type="entry name" value="WD40 repeat-like"/>
    <property type="match status" value="1"/>
</dbReference>
<dbReference type="InterPro" id="IPR015943">
    <property type="entry name" value="WD40/YVTN_repeat-like_dom_sf"/>
</dbReference>
<dbReference type="InterPro" id="IPR036322">
    <property type="entry name" value="WD40_repeat_dom_sf"/>
</dbReference>
<dbReference type="InParanoid" id="A0A5C3NLW1"/>
<sequence length="233" mass="25889">LGHDTMMTAMAASPDSRYIATGSTDGTVIIWRGATGPQKMLLEMPRSAESKHVFSLHFSDTSEFLAGICAHNLLIWRVIDGVQVTSVGGVLPLFREEVHGLSISPLHSFLLAWSFDIVSVVRRTTTRTAQGCLAHDVSLHIILHGHEEQVRDGCFSPCERYIATACHDFTVRLWSTRDGELLWTFRDHDNMVTEVVFSPDGRVLASVDDDGRVRIRPLSMFVRDVPVSSVNNT</sequence>
<dbReference type="PROSITE" id="PS50082">
    <property type="entry name" value="WD_REPEATS_2"/>
    <property type="match status" value="3"/>
</dbReference>
<dbReference type="SMART" id="SM00320">
    <property type="entry name" value="WD40"/>
    <property type="match status" value="4"/>
</dbReference>
<keyword evidence="3" id="KW-1185">Reference proteome</keyword>
<dbReference type="Proteomes" id="UP000308197">
    <property type="component" value="Unassembled WGS sequence"/>
</dbReference>
<proteinExistence type="predicted"/>